<evidence type="ECO:0000259" key="5">
    <source>
        <dbReference type="Pfam" id="PF01957"/>
    </source>
</evidence>
<sequence length="149" mass="16004">MTDWLNSLDPHWTWLAIGLVLAAAEIAVPGFFLIWLAGAAVITGLVVWIMPISIALQVLLFAVLALGFVMAARRWLKTNEIEGADPAMNDRGARLIGEIVQITHAIDNGTGRASHGDTEWLVKGPDAAPGTKMRISGHDGAVLVVEHLH</sequence>
<protein>
    <submittedName>
        <fullName evidence="6">NfeD family protein</fullName>
    </submittedName>
</protein>
<keyword evidence="7" id="KW-1185">Reference proteome</keyword>
<dbReference type="Proteomes" id="UP001379235">
    <property type="component" value="Unassembled WGS sequence"/>
</dbReference>
<gene>
    <name evidence="6" type="ORF">WG900_17590</name>
</gene>
<reference evidence="6 7" key="1">
    <citation type="submission" date="2024-03" db="EMBL/GenBank/DDBJ databases">
        <authorList>
            <person name="Jo J.-H."/>
        </authorList>
    </citation>
    <scope>NUCLEOTIDE SEQUENCE [LARGE SCALE GENOMIC DNA]</scope>
    <source>
        <strain evidence="6 7">AS3R-12</strain>
    </source>
</reference>
<evidence type="ECO:0000256" key="1">
    <source>
        <dbReference type="ARBA" id="ARBA00022692"/>
    </source>
</evidence>
<feature type="domain" description="NfeD-like C-terminal" evidence="5">
    <location>
        <begin position="93"/>
        <end position="146"/>
    </location>
</feature>
<dbReference type="InterPro" id="IPR002810">
    <property type="entry name" value="NfeD-like_C"/>
</dbReference>
<dbReference type="EMBL" id="JBBHJY010000010">
    <property type="protein sequence ID" value="MEJ6011729.1"/>
    <property type="molecule type" value="Genomic_DNA"/>
</dbReference>
<accession>A0ABU8SCQ1</accession>
<evidence type="ECO:0000313" key="7">
    <source>
        <dbReference type="Proteomes" id="UP001379235"/>
    </source>
</evidence>
<feature type="transmembrane region" description="Helical" evidence="4">
    <location>
        <begin position="12"/>
        <end position="42"/>
    </location>
</feature>
<dbReference type="Pfam" id="PF01957">
    <property type="entry name" value="NfeD"/>
    <property type="match status" value="1"/>
</dbReference>
<comment type="caution">
    <text evidence="6">The sequence shown here is derived from an EMBL/GenBank/DDBJ whole genome shotgun (WGS) entry which is preliminary data.</text>
</comment>
<evidence type="ECO:0000313" key="6">
    <source>
        <dbReference type="EMBL" id="MEJ6011729.1"/>
    </source>
</evidence>
<name>A0ABU8SCQ1_9SPHN</name>
<keyword evidence="1 4" id="KW-0812">Transmembrane</keyword>
<dbReference type="PANTHER" id="PTHR33507:SF3">
    <property type="entry name" value="INNER MEMBRANE PROTEIN YBBJ"/>
    <property type="match status" value="1"/>
</dbReference>
<keyword evidence="3 4" id="KW-0472">Membrane</keyword>
<organism evidence="6 7">
    <name type="scientific">Novosphingobium aquae</name>
    <dbReference type="NCBI Taxonomy" id="3133435"/>
    <lineage>
        <taxon>Bacteria</taxon>
        <taxon>Pseudomonadati</taxon>
        <taxon>Pseudomonadota</taxon>
        <taxon>Alphaproteobacteria</taxon>
        <taxon>Sphingomonadales</taxon>
        <taxon>Sphingomonadaceae</taxon>
        <taxon>Novosphingobium</taxon>
    </lineage>
</organism>
<keyword evidence="2 4" id="KW-1133">Transmembrane helix</keyword>
<evidence type="ECO:0000256" key="2">
    <source>
        <dbReference type="ARBA" id="ARBA00022989"/>
    </source>
</evidence>
<proteinExistence type="predicted"/>
<feature type="transmembrane region" description="Helical" evidence="4">
    <location>
        <begin position="48"/>
        <end position="71"/>
    </location>
</feature>
<dbReference type="InterPro" id="IPR052165">
    <property type="entry name" value="Membrane_assoc_protease"/>
</dbReference>
<evidence type="ECO:0000256" key="3">
    <source>
        <dbReference type="ARBA" id="ARBA00023136"/>
    </source>
</evidence>
<evidence type="ECO:0000256" key="4">
    <source>
        <dbReference type="SAM" id="Phobius"/>
    </source>
</evidence>
<dbReference type="PANTHER" id="PTHR33507">
    <property type="entry name" value="INNER MEMBRANE PROTEIN YBBJ"/>
    <property type="match status" value="1"/>
</dbReference>
<dbReference type="RefSeq" id="WP_339969239.1">
    <property type="nucleotide sequence ID" value="NZ_JBBHJY010000010.1"/>
</dbReference>